<dbReference type="InterPro" id="IPR000835">
    <property type="entry name" value="HTH_MarR-typ"/>
</dbReference>
<dbReference type="SUPFAM" id="SSF46785">
    <property type="entry name" value="Winged helix' DNA-binding domain"/>
    <property type="match status" value="1"/>
</dbReference>
<proteinExistence type="predicted"/>
<dbReference type="Pfam" id="PF01047">
    <property type="entry name" value="MarR"/>
    <property type="match status" value="1"/>
</dbReference>
<dbReference type="PANTHER" id="PTHR33164">
    <property type="entry name" value="TRANSCRIPTIONAL REGULATOR, MARR FAMILY"/>
    <property type="match status" value="1"/>
</dbReference>
<dbReference type="InterPro" id="IPR036390">
    <property type="entry name" value="WH_DNA-bd_sf"/>
</dbReference>
<sequence>MLPSSAVVRAQWSAAHPGLDTGAMEVVELIKRAISLVATADEAVYEGAPLTAPEADLLIPLRYATAPVIARRIAEHHGLSRAAVSKTLAKLDRRGFITRTPSPADKRVALITVTPEGKEAIDGLFPRQLRVESTLLSALGDDRAGVLEALALLVRSMESKLDVAASEEPVGS</sequence>
<dbReference type="InterPro" id="IPR036388">
    <property type="entry name" value="WH-like_DNA-bd_sf"/>
</dbReference>
<dbReference type="PROSITE" id="PS50995">
    <property type="entry name" value="HTH_MARR_2"/>
    <property type="match status" value="1"/>
</dbReference>
<dbReference type="PRINTS" id="PR00598">
    <property type="entry name" value="HTHMARR"/>
</dbReference>
<evidence type="ECO:0000313" key="2">
    <source>
        <dbReference type="EMBL" id="WTY98050.1"/>
    </source>
</evidence>
<protein>
    <submittedName>
        <fullName evidence="2">MarR family transcriptional regulator</fullName>
    </submittedName>
</protein>
<dbReference type="PANTHER" id="PTHR33164:SF104">
    <property type="entry name" value="TRANSCRIPTIONAL REGULATORY PROTEIN"/>
    <property type="match status" value="1"/>
</dbReference>
<dbReference type="GO" id="GO:0006950">
    <property type="term" value="P:response to stress"/>
    <property type="evidence" value="ECO:0007669"/>
    <property type="project" value="TreeGrafter"/>
</dbReference>
<dbReference type="Gene3D" id="1.10.10.10">
    <property type="entry name" value="Winged helix-like DNA-binding domain superfamily/Winged helix DNA-binding domain"/>
    <property type="match status" value="1"/>
</dbReference>
<reference evidence="2" key="1">
    <citation type="submission" date="2022-10" db="EMBL/GenBank/DDBJ databases">
        <title>The complete genomes of actinobacterial strains from the NBC collection.</title>
        <authorList>
            <person name="Joergensen T.S."/>
            <person name="Alvarez Arevalo M."/>
            <person name="Sterndorff E.B."/>
            <person name="Faurdal D."/>
            <person name="Vuksanovic O."/>
            <person name="Mourched A.-S."/>
            <person name="Charusanti P."/>
            <person name="Shaw S."/>
            <person name="Blin K."/>
            <person name="Weber T."/>
        </authorList>
    </citation>
    <scope>NUCLEOTIDE SEQUENCE</scope>
    <source>
        <strain evidence="2">NBC_01401</strain>
    </source>
</reference>
<dbReference type="SMART" id="SM00347">
    <property type="entry name" value="HTH_MARR"/>
    <property type="match status" value="1"/>
</dbReference>
<feature type="domain" description="HTH marR-type" evidence="1">
    <location>
        <begin position="20"/>
        <end position="159"/>
    </location>
</feature>
<name>A0AAU3H1Z6_9ACTN</name>
<gene>
    <name evidence="2" type="ORF">OG626_25770</name>
</gene>
<dbReference type="EMBL" id="CP109535">
    <property type="protein sequence ID" value="WTY98050.1"/>
    <property type="molecule type" value="Genomic_DNA"/>
</dbReference>
<evidence type="ECO:0000259" key="1">
    <source>
        <dbReference type="PROSITE" id="PS50995"/>
    </source>
</evidence>
<accession>A0AAU3H1Z6</accession>
<dbReference type="AlphaFoldDB" id="A0AAU3H1Z6"/>
<dbReference type="InterPro" id="IPR039422">
    <property type="entry name" value="MarR/SlyA-like"/>
</dbReference>
<dbReference type="GO" id="GO:0003700">
    <property type="term" value="F:DNA-binding transcription factor activity"/>
    <property type="evidence" value="ECO:0007669"/>
    <property type="project" value="InterPro"/>
</dbReference>
<organism evidence="2">
    <name type="scientific">Streptomyces sp. NBC_01401</name>
    <dbReference type="NCBI Taxonomy" id="2903854"/>
    <lineage>
        <taxon>Bacteria</taxon>
        <taxon>Bacillati</taxon>
        <taxon>Actinomycetota</taxon>
        <taxon>Actinomycetes</taxon>
        <taxon>Kitasatosporales</taxon>
        <taxon>Streptomycetaceae</taxon>
        <taxon>Streptomyces</taxon>
    </lineage>
</organism>